<dbReference type="GO" id="GO:0046872">
    <property type="term" value="F:metal ion binding"/>
    <property type="evidence" value="ECO:0007669"/>
    <property type="project" value="UniProtKB-KW"/>
</dbReference>
<feature type="disulfide bond" evidence="32">
    <location>
        <begin position="341"/>
        <end position="358"/>
    </location>
</feature>
<feature type="transmembrane region" description="Helical" evidence="38">
    <location>
        <begin position="736"/>
        <end position="760"/>
    </location>
</feature>
<evidence type="ECO:0000256" key="36">
    <source>
        <dbReference type="RuleBase" id="RU361144"/>
    </source>
</evidence>
<evidence type="ECO:0000256" key="25">
    <source>
        <dbReference type="ARBA" id="ARBA00023180"/>
    </source>
</evidence>
<evidence type="ECO:0000256" key="12">
    <source>
        <dbReference type="ARBA" id="ARBA00022525"/>
    </source>
</evidence>
<keyword evidence="21 38" id="KW-1133">Transmembrane helix</keyword>
<dbReference type="GO" id="GO:0008237">
    <property type="term" value="F:metallopeptidase activity"/>
    <property type="evidence" value="ECO:0007669"/>
    <property type="project" value="UniProtKB-KW"/>
</dbReference>
<feature type="domain" description="Collectrin-like" evidence="40">
    <location>
        <begin position="611"/>
        <end position="805"/>
    </location>
</feature>
<evidence type="ECO:0000313" key="42">
    <source>
        <dbReference type="Proteomes" id="UP000050525"/>
    </source>
</evidence>
<evidence type="ECO:0000256" key="20">
    <source>
        <dbReference type="ARBA" id="ARBA00022833"/>
    </source>
</evidence>
<dbReference type="SUPFAM" id="SSF55486">
    <property type="entry name" value="Metalloproteases ('zincins'), catalytic domain"/>
    <property type="match status" value="1"/>
</dbReference>
<evidence type="ECO:0000256" key="21">
    <source>
        <dbReference type="ARBA" id="ARBA00022989"/>
    </source>
</evidence>
<evidence type="ECO:0000256" key="2">
    <source>
        <dbReference type="ARBA" id="ARBA00001502"/>
    </source>
</evidence>
<feature type="binding site" evidence="30">
    <location>
        <position position="204"/>
    </location>
    <ligand>
        <name>chloride</name>
        <dbReference type="ChEBI" id="CHEBI:17996"/>
        <label>1</label>
    </ligand>
</feature>
<evidence type="ECO:0000256" key="5">
    <source>
        <dbReference type="ARBA" id="ARBA00004221"/>
    </source>
</evidence>
<dbReference type="GO" id="GO:0005929">
    <property type="term" value="C:cilium"/>
    <property type="evidence" value="ECO:0007669"/>
    <property type="project" value="UniProtKB-SubCell"/>
</dbReference>
<dbReference type="PRINTS" id="PR00791">
    <property type="entry name" value="PEPDIPTASEA"/>
</dbReference>
<dbReference type="FunFam" id="1.10.1370.30:FF:000001">
    <property type="entry name" value="Angiotensin-converting enzyme"/>
    <property type="match status" value="1"/>
</dbReference>
<dbReference type="Pfam" id="PF16959">
    <property type="entry name" value="Collectrin"/>
    <property type="match status" value="1"/>
</dbReference>
<gene>
    <name evidence="41" type="primary">ACE2</name>
    <name evidence="41" type="ORF">Y1Q_0022457</name>
</gene>
<keyword evidence="10" id="KW-1003">Cell membrane</keyword>
<evidence type="ECO:0000256" key="7">
    <source>
        <dbReference type="ARBA" id="ARBA00004496"/>
    </source>
</evidence>
<dbReference type="KEGG" id="amj:102570994"/>
<dbReference type="AlphaFoldDB" id="A0A151N089"/>
<keyword evidence="27" id="KW-0966">Cell projection</keyword>
<evidence type="ECO:0000256" key="28">
    <source>
        <dbReference type="PIRSR" id="PIRSR601548-1"/>
    </source>
</evidence>
<evidence type="ECO:0000256" key="23">
    <source>
        <dbReference type="ARBA" id="ARBA00023136"/>
    </source>
</evidence>
<evidence type="ECO:0000256" key="34">
    <source>
        <dbReference type="PIRSR" id="PIRSR601548-8"/>
    </source>
</evidence>
<keyword evidence="22 36" id="KW-0482">Metalloprotease</keyword>
<dbReference type="GO" id="GO:0004180">
    <property type="term" value="F:carboxypeptidase activity"/>
    <property type="evidence" value="ECO:0007669"/>
    <property type="project" value="UniProtKB-KW"/>
</dbReference>
<keyword evidence="15 36" id="KW-0645">Protease</keyword>
<evidence type="ECO:0000256" key="22">
    <source>
        <dbReference type="ARBA" id="ARBA00023049"/>
    </source>
</evidence>
<evidence type="ECO:0000256" key="4">
    <source>
        <dbReference type="ARBA" id="ARBA00004138"/>
    </source>
</evidence>
<feature type="binding site" evidence="30">
    <location>
        <position position="511"/>
    </location>
    <ligand>
        <name>chloride</name>
        <dbReference type="ChEBI" id="CHEBI:17996"/>
        <label>1</label>
    </ligand>
</feature>
<dbReference type="PROSITE" id="PS52010">
    <property type="entry name" value="COLLECTRIN_LIKE"/>
    <property type="match status" value="1"/>
</dbReference>
<feature type="binding site" evidence="31">
    <location>
        <position position="371"/>
    </location>
    <ligand>
        <name>Zn(2+)</name>
        <dbReference type="ChEBI" id="CHEBI:29105"/>
        <label>1</label>
        <note>catalytic</note>
    </ligand>
</feature>
<feature type="binding site" evidence="31">
    <location>
        <position position="399"/>
    </location>
    <ligand>
        <name>Zn(2+)</name>
        <dbReference type="ChEBI" id="CHEBI:29105"/>
        <label>1</label>
        <note>catalytic</note>
    </ligand>
</feature>
<comment type="catalytic activity">
    <reaction evidence="1">
        <text>angiotensin I + H2O = angiotensin-(1-9) + L-leucine</text>
        <dbReference type="Rhea" id="RHEA:63532"/>
        <dbReference type="ChEBI" id="CHEBI:15377"/>
        <dbReference type="ChEBI" id="CHEBI:57427"/>
        <dbReference type="ChEBI" id="CHEBI:147350"/>
        <dbReference type="ChEBI" id="CHEBI:147351"/>
    </reaction>
    <physiologicalReaction direction="left-to-right" evidence="1">
        <dbReference type="Rhea" id="RHEA:63533"/>
    </physiologicalReaction>
</comment>
<dbReference type="GO" id="GO:0008241">
    <property type="term" value="F:peptidyl-dipeptidase activity"/>
    <property type="evidence" value="ECO:0007669"/>
    <property type="project" value="InterPro"/>
</dbReference>
<dbReference type="GO" id="GO:0005737">
    <property type="term" value="C:cytoplasm"/>
    <property type="evidence" value="ECO:0007669"/>
    <property type="project" value="UniProtKB-SubCell"/>
</dbReference>
<comment type="similarity">
    <text evidence="9 35 36">Belongs to the peptidase M2 family.</text>
</comment>
<keyword evidence="19 36" id="KW-0378">Hydrolase</keyword>
<keyword evidence="25 29" id="KW-0325">Glycoprotein</keyword>
<feature type="active site" description="Proton acceptor 1" evidence="28">
    <location>
        <position position="372"/>
    </location>
</feature>
<dbReference type="Pfam" id="PF01401">
    <property type="entry name" value="Peptidase_M2"/>
    <property type="match status" value="1"/>
</dbReference>
<dbReference type="PANTHER" id="PTHR10514:SF24">
    <property type="entry name" value="ANGIOTENSIN-CONVERTING ENZYME 2"/>
    <property type="match status" value="1"/>
</dbReference>
<evidence type="ECO:0000259" key="40">
    <source>
        <dbReference type="PROSITE" id="PS52010"/>
    </source>
</evidence>
<evidence type="ECO:0000313" key="41">
    <source>
        <dbReference type="EMBL" id="KYO30243.1"/>
    </source>
</evidence>
<evidence type="ECO:0000256" key="17">
    <source>
        <dbReference type="ARBA" id="ARBA00022723"/>
    </source>
</evidence>
<feature type="signal peptide" evidence="39">
    <location>
        <begin position="1"/>
        <end position="17"/>
    </location>
</feature>
<evidence type="ECO:0000256" key="18">
    <source>
        <dbReference type="ARBA" id="ARBA00022729"/>
    </source>
</evidence>
<dbReference type="SMR" id="A0A151N089"/>
<evidence type="ECO:0000256" key="1">
    <source>
        <dbReference type="ARBA" id="ARBA00000796"/>
    </source>
</evidence>
<evidence type="ECO:0000256" key="24">
    <source>
        <dbReference type="ARBA" id="ARBA00023157"/>
    </source>
</evidence>
<dbReference type="InterPro" id="IPR001548">
    <property type="entry name" value="Peptidase_M2"/>
</dbReference>
<feature type="chain" id="PRO_5007585618" description="Angiotensin-converting enzyme" evidence="39">
    <location>
        <begin position="18"/>
        <end position="805"/>
    </location>
</feature>
<dbReference type="CDD" id="cd06461">
    <property type="entry name" value="M2_ACE"/>
    <property type="match status" value="1"/>
</dbReference>
<evidence type="ECO:0000256" key="11">
    <source>
        <dbReference type="ARBA" id="ARBA00022490"/>
    </source>
</evidence>
<feature type="binding site" evidence="34">
    <location>
        <position position="399"/>
    </location>
    <ligand>
        <name>Zn(2+)</name>
        <dbReference type="ChEBI" id="CHEBI:29105"/>
        <label>2</label>
        <note>catalytic</note>
    </ligand>
</feature>
<evidence type="ECO:0000256" key="14">
    <source>
        <dbReference type="ARBA" id="ARBA00022645"/>
    </source>
</evidence>
<evidence type="ECO:0000256" key="29">
    <source>
        <dbReference type="PIRSR" id="PIRSR601548-10"/>
    </source>
</evidence>
<organism evidence="41 42">
    <name type="scientific">Alligator mississippiensis</name>
    <name type="common">American alligator</name>
    <dbReference type="NCBI Taxonomy" id="8496"/>
    <lineage>
        <taxon>Eukaryota</taxon>
        <taxon>Metazoa</taxon>
        <taxon>Chordata</taxon>
        <taxon>Craniata</taxon>
        <taxon>Vertebrata</taxon>
        <taxon>Euteleostomi</taxon>
        <taxon>Archelosauria</taxon>
        <taxon>Archosauria</taxon>
        <taxon>Crocodylia</taxon>
        <taxon>Alligatoridae</taxon>
        <taxon>Alligatorinae</taxon>
        <taxon>Alligator</taxon>
    </lineage>
</organism>
<evidence type="ECO:0000256" key="9">
    <source>
        <dbReference type="ARBA" id="ARBA00008139"/>
    </source>
</evidence>
<feature type="binding site" evidence="31">
    <location>
        <position position="375"/>
    </location>
    <ligand>
        <name>Zn(2+)</name>
        <dbReference type="ChEBI" id="CHEBI:29105"/>
        <label>1</label>
        <note>catalytic</note>
    </ligand>
</feature>
<protein>
    <recommendedName>
        <fullName evidence="36">Angiotensin-converting enzyme</fullName>
        <ecNumber evidence="36">3.4.-.-</ecNumber>
    </recommendedName>
</protein>
<feature type="active site" description="Proton acceptor 2" evidence="33">
    <location>
        <position position="372"/>
    </location>
</feature>
<feature type="disulfide bond" evidence="32 35">
    <location>
        <begin position="130"/>
        <end position="138"/>
    </location>
</feature>
<dbReference type="GO" id="GO:0016324">
    <property type="term" value="C:apical plasma membrane"/>
    <property type="evidence" value="ECO:0007669"/>
    <property type="project" value="UniProtKB-SubCell"/>
</dbReference>
<dbReference type="STRING" id="8496.A0A151N089"/>
<evidence type="ECO:0000256" key="6">
    <source>
        <dbReference type="ARBA" id="ARBA00004251"/>
    </source>
</evidence>
<evidence type="ECO:0000256" key="3">
    <source>
        <dbReference type="ARBA" id="ARBA00001923"/>
    </source>
</evidence>
<comment type="cofactor">
    <cofactor evidence="36">
        <name>Zn(2+)</name>
        <dbReference type="ChEBI" id="CHEBI:29105"/>
    </cofactor>
    <text evidence="36">Binds 1 zinc ion per subunit.</text>
</comment>
<evidence type="ECO:0000256" key="16">
    <source>
        <dbReference type="ARBA" id="ARBA00022692"/>
    </source>
</evidence>
<dbReference type="EMBL" id="AKHW03004278">
    <property type="protein sequence ID" value="KYO30243.1"/>
    <property type="molecule type" value="Genomic_DNA"/>
</dbReference>
<evidence type="ECO:0000256" key="35">
    <source>
        <dbReference type="PROSITE-ProRule" id="PRU01355"/>
    </source>
</evidence>
<dbReference type="eggNOG" id="KOG3690">
    <property type="taxonomic scope" value="Eukaryota"/>
</dbReference>
<keyword evidence="42" id="KW-1185">Reference proteome</keyword>
<keyword evidence="26" id="KW-0868">Chloride</keyword>
<keyword evidence="13" id="KW-0597">Phosphoprotein</keyword>
<keyword evidence="11" id="KW-0963">Cytoplasm</keyword>
<evidence type="ECO:0000256" key="13">
    <source>
        <dbReference type="ARBA" id="ARBA00022553"/>
    </source>
</evidence>
<feature type="binding site" evidence="34">
    <location>
        <position position="371"/>
    </location>
    <ligand>
        <name>Zn(2+)</name>
        <dbReference type="ChEBI" id="CHEBI:29105"/>
        <label>2</label>
        <note>catalytic</note>
    </ligand>
</feature>
<dbReference type="CTD" id="59272"/>
<keyword evidence="14 36" id="KW-0121">Carboxypeptidase</keyword>
<feature type="glycosylation site" description="N-linked (GlcNAc...) asparagine" evidence="29">
    <location>
        <position position="48"/>
    </location>
</feature>
<feature type="disulfide bond" evidence="32">
    <location>
        <begin position="527"/>
        <end position="539"/>
    </location>
</feature>
<proteinExistence type="inferred from homology"/>
<evidence type="ECO:0000256" key="37">
    <source>
        <dbReference type="SAM" id="MobiDB-lite"/>
    </source>
</evidence>
<dbReference type="GO" id="GO:0005615">
    <property type="term" value="C:extracellular space"/>
    <property type="evidence" value="ECO:0007669"/>
    <property type="project" value="TreeGrafter"/>
</dbReference>
<dbReference type="PhylomeDB" id="A0A151N089"/>
<keyword evidence="24 32" id="KW-1015">Disulfide bond</keyword>
<sequence>MLGYIWVFCGLFAVAVPQNVTTFLNQFNQNAEGLYYESSLASWAYNTNITEENAKKMNEADARWSEFYDEASNNASKYTIVENMNMDPLIRLQLQSLQDKGSSALPAAKYQRLNSILSKMSTIYSTGTVCKPGDPFNCLLLEPGLDVVMASGTDYSEKLWAWQGWRADIGKKMRPLYEEYVELKNEAARSNNYNDYGDYWRGNYETDFPPEYRYSRNQLIDDVERTFEQIKPLYQQLHAYVRYKLEQVYGSDRISKTGCLPAHLLGDMWGRFWTNLYPLTVPYPDKPNIDVTNTMVEKNWNASKIFKAAENFFVSIGLPPMTPGFWINSMLTEPNDRKVVCHPTAWDMGMKDYRIKMCTKVTMDDFLTAHHEMGHIVYDMAYSNLTFLLRSGANEGFHEAVGEIMSLSAATPEHLKSIGLLEPTFQEDSDTDINFLLKQALTIVGTMPFTYMLEKWRWMVFRGDIPKEEWMKKWWDMKKEIVGVVEPVPHDETYCDPAALFHVANDYSFIRYYTRTIYQFQFQEALCKAAKHTGPLYKCDITNSTAAGDKLRNMLSLGRSQPWTQALEGVTGEKTMNATPLLHYFEPLYQWLQKNNTNRRIGWNTTWTPYAANAIKVRISLKSALGDKAYIWDKSELFLFKSSIAYAMRKYFLEVKNENIDFQSEDIHVDSVTQRISFSFIVSMPGNTSNVVPKSDVEQAIRMSRGRISEAFKLDDKTLEFEGILPTLTPPFEPPVTIWLIVFGVVIGVVVVGIIVLIFTGQRDKKKKKKAKANELVKCDLSHLSSVDGESNAGFEPSEDRQTSF</sequence>
<evidence type="ECO:0000256" key="30">
    <source>
        <dbReference type="PIRSR" id="PIRSR601548-2"/>
    </source>
</evidence>
<comment type="subcellular location">
    <subcellularLocation>
        <location evidence="5">Apical cell membrane</location>
    </subcellularLocation>
    <subcellularLocation>
        <location evidence="6">Cell membrane</location>
        <topology evidence="6">Single-pass type I membrane protein</topology>
    </subcellularLocation>
    <subcellularLocation>
        <location evidence="4">Cell projection</location>
        <location evidence="4">Cilium</location>
    </subcellularLocation>
    <subcellularLocation>
        <location evidence="7">Cytoplasm</location>
    </subcellularLocation>
    <subcellularLocation>
        <location evidence="8">Secreted</location>
    </subcellularLocation>
</comment>
<evidence type="ECO:0000256" key="8">
    <source>
        <dbReference type="ARBA" id="ARBA00004613"/>
    </source>
</evidence>
<dbReference type="Proteomes" id="UP000050525">
    <property type="component" value="Unassembled WGS sequence"/>
</dbReference>
<dbReference type="PROSITE" id="PS52011">
    <property type="entry name" value="PEPTIDASE_M2"/>
    <property type="match status" value="1"/>
</dbReference>
<evidence type="ECO:0000256" key="15">
    <source>
        <dbReference type="ARBA" id="ARBA00022670"/>
    </source>
</evidence>
<evidence type="ECO:0000256" key="19">
    <source>
        <dbReference type="ARBA" id="ARBA00022801"/>
    </source>
</evidence>
<feature type="active site" description="Proton donor 2" evidence="33">
    <location>
        <position position="502"/>
    </location>
</feature>
<keyword evidence="18 39" id="KW-0732">Signal</keyword>
<evidence type="ECO:0000256" key="39">
    <source>
        <dbReference type="SAM" id="SignalP"/>
    </source>
</evidence>
<keyword evidence="20 31" id="KW-0862">Zinc</keyword>
<comment type="caution">
    <text evidence="35">Lacks conserved residue(s) required for the propagation of feature annotation.</text>
</comment>
<feature type="active site" description="Proton donor 1" evidence="28">
    <location>
        <position position="502"/>
    </location>
</feature>
<dbReference type="PANTHER" id="PTHR10514">
    <property type="entry name" value="ANGIOTENSIN-CONVERTING ENZYME"/>
    <property type="match status" value="1"/>
</dbReference>
<dbReference type="EC" id="3.4.-.-" evidence="36"/>
<dbReference type="Gene3D" id="1.10.1370.30">
    <property type="match status" value="1"/>
</dbReference>
<feature type="region of interest" description="Disordered" evidence="37">
    <location>
        <begin position="786"/>
        <end position="805"/>
    </location>
</feature>
<keyword evidence="16 38" id="KW-0812">Transmembrane</keyword>
<comment type="cofactor">
    <cofactor evidence="3">
        <name>chloride</name>
        <dbReference type="ChEBI" id="CHEBI:17996"/>
    </cofactor>
</comment>
<dbReference type="OrthoDB" id="10029630at2759"/>
<dbReference type="RefSeq" id="XP_019350687.1">
    <property type="nucleotide sequence ID" value="XM_019495142.2"/>
</dbReference>
<keyword evidence="23 38" id="KW-0472">Membrane</keyword>
<keyword evidence="17 31" id="KW-0479">Metal-binding</keyword>
<keyword evidence="12" id="KW-0964">Secreted</keyword>
<evidence type="ECO:0000256" key="33">
    <source>
        <dbReference type="PIRSR" id="PIRSR601548-6"/>
    </source>
</evidence>
<reference evidence="41 42" key="1">
    <citation type="journal article" date="2012" name="Genome Biol.">
        <title>Sequencing three crocodilian genomes to illuminate the evolution of archosaurs and amniotes.</title>
        <authorList>
            <person name="St John J.A."/>
            <person name="Braun E.L."/>
            <person name="Isberg S.R."/>
            <person name="Miles L.G."/>
            <person name="Chong A.Y."/>
            <person name="Gongora J."/>
            <person name="Dalzell P."/>
            <person name="Moran C."/>
            <person name="Bed'hom B."/>
            <person name="Abzhanov A."/>
            <person name="Burgess S.C."/>
            <person name="Cooksey A.M."/>
            <person name="Castoe T.A."/>
            <person name="Crawford N.G."/>
            <person name="Densmore L.D."/>
            <person name="Drew J.C."/>
            <person name="Edwards S.V."/>
            <person name="Faircloth B.C."/>
            <person name="Fujita M.K."/>
            <person name="Greenwold M.J."/>
            <person name="Hoffmann F.G."/>
            <person name="Howard J.M."/>
            <person name="Iguchi T."/>
            <person name="Janes D.E."/>
            <person name="Khan S.Y."/>
            <person name="Kohno S."/>
            <person name="de Koning A.J."/>
            <person name="Lance S.L."/>
            <person name="McCarthy F.M."/>
            <person name="McCormack J.E."/>
            <person name="Merchant M.E."/>
            <person name="Peterson D.G."/>
            <person name="Pollock D.D."/>
            <person name="Pourmand N."/>
            <person name="Raney B.J."/>
            <person name="Roessler K.A."/>
            <person name="Sanford J.R."/>
            <person name="Sawyer R.H."/>
            <person name="Schmidt C.J."/>
            <person name="Triplett E.W."/>
            <person name="Tuberville T.D."/>
            <person name="Venegas-Anaya M."/>
            <person name="Howard J.T."/>
            <person name="Jarvis E.D."/>
            <person name="Guillette L.J.Jr."/>
            <person name="Glenn T.C."/>
            <person name="Green R.E."/>
            <person name="Ray D.A."/>
        </authorList>
    </citation>
    <scope>NUCLEOTIDE SEQUENCE [LARGE SCALE GENOMIC DNA]</scope>
    <source>
        <strain evidence="41">KSC_2009_1</strain>
    </source>
</reference>
<feature type="glycosylation site" description="N-linked (GlcNAc...) (complex) asparagine" evidence="29">
    <location>
        <position position="85"/>
    </location>
</feature>
<feature type="binding site" evidence="34">
    <location>
        <position position="375"/>
    </location>
    <ligand>
        <name>Zn(2+)</name>
        <dbReference type="ChEBI" id="CHEBI:29105"/>
        <label>2</label>
        <note>catalytic</note>
    </ligand>
</feature>
<dbReference type="InterPro" id="IPR031588">
    <property type="entry name" value="Collectrin_dom"/>
</dbReference>
<evidence type="ECO:0000256" key="26">
    <source>
        <dbReference type="ARBA" id="ARBA00023214"/>
    </source>
</evidence>
<dbReference type="GeneID" id="102570994"/>
<dbReference type="GO" id="GO:0006508">
    <property type="term" value="P:proteolysis"/>
    <property type="evidence" value="ECO:0007669"/>
    <property type="project" value="UniProtKB-KW"/>
</dbReference>
<evidence type="ECO:0000256" key="31">
    <source>
        <dbReference type="PIRSR" id="PIRSR601548-3"/>
    </source>
</evidence>
<evidence type="ECO:0000256" key="10">
    <source>
        <dbReference type="ARBA" id="ARBA00022475"/>
    </source>
</evidence>
<evidence type="ECO:0000256" key="27">
    <source>
        <dbReference type="ARBA" id="ARBA00023273"/>
    </source>
</evidence>
<accession>A0A151N089</accession>
<name>A0A151N089_ALLMI</name>
<comment type="catalytic activity">
    <reaction evidence="2">
        <text>angiotensin II + H2O = angiotensin-(1-7) + L-phenylalanine</text>
        <dbReference type="Rhea" id="RHEA:26554"/>
        <dbReference type="ChEBI" id="CHEBI:15377"/>
        <dbReference type="ChEBI" id="CHEBI:58095"/>
        <dbReference type="ChEBI" id="CHEBI:58506"/>
        <dbReference type="ChEBI" id="CHEBI:58922"/>
        <dbReference type="EC" id="3.4.17.23"/>
    </reaction>
    <physiologicalReaction direction="left-to-right" evidence="2">
        <dbReference type="Rhea" id="RHEA:26555"/>
    </physiologicalReaction>
</comment>
<evidence type="ECO:0000256" key="32">
    <source>
        <dbReference type="PIRSR" id="PIRSR601548-4"/>
    </source>
</evidence>
<evidence type="ECO:0000256" key="38">
    <source>
        <dbReference type="SAM" id="Phobius"/>
    </source>
</evidence>
<comment type="caution">
    <text evidence="41">The sequence shown here is derived from an EMBL/GenBank/DDBJ whole genome shotgun (WGS) entry which is preliminary data.</text>
</comment>